<evidence type="ECO:0000313" key="1">
    <source>
        <dbReference type="EMBL" id="UNI71152.1"/>
    </source>
</evidence>
<sequence length="31" mass="3527">MGLTVAQTMTVGIEPKSSYRSHLEWLYLLTT</sequence>
<name>A0AC61TT25_9CAUD</name>
<gene>
    <name evidence="1" type="ORF">EPr2_0044</name>
</gene>
<dbReference type="EMBL" id="OM256482">
    <property type="protein sequence ID" value="UNI71152.1"/>
    <property type="molecule type" value="Genomic_DNA"/>
</dbReference>
<evidence type="ECO:0000313" key="2">
    <source>
        <dbReference type="Proteomes" id="UP000829258"/>
    </source>
</evidence>
<accession>A0AC61TT25</accession>
<organism evidence="1 2">
    <name type="scientific">Providencia phage EPr2</name>
    <dbReference type="NCBI Taxonomy" id="2917333"/>
    <lineage>
        <taxon>Viruses</taxon>
        <taxon>Duplodnaviria</taxon>
        <taxon>Heunggongvirae</taxon>
        <taxon>Uroviricota</taxon>
        <taxon>Caudoviricetes</taxon>
        <taxon>Autographivirales</taxon>
        <taxon>Autotranscriptaviridae</taxon>
        <taxon>Studiervirinae</taxon>
        <taxon>Kayfunavirus</taxon>
        <taxon>Kayfunavirus EPr2</taxon>
    </lineage>
</organism>
<keyword evidence="2" id="KW-1185">Reference proteome</keyword>
<reference evidence="1" key="1">
    <citation type="submission" date="2022-01" db="EMBL/GenBank/DDBJ databases">
        <title>Identification and Characterization of vB_PreP_EPr2, a Lytic Bacteriophage of Pan-drug Resistant Providencia rettgeri.</title>
        <authorList>
            <person name="Margulieux K.R."/>
            <person name="Mencke J.L."/>
            <person name="He Y."/>
            <person name="Filippov A.A."/>
            <person name="Nikolich M.P."/>
            <person name="Belew A.T."/>
            <person name="McGann P."/>
            <person name="Swierczewski B.E."/>
            <person name="Getnet D."/>
            <person name="Ellison D.W."/>
        </authorList>
    </citation>
    <scope>NUCLEOTIDE SEQUENCE</scope>
</reference>
<dbReference type="Proteomes" id="UP000829258">
    <property type="component" value="Segment"/>
</dbReference>
<protein>
    <submittedName>
        <fullName evidence="1">Uncharacterized protein</fullName>
    </submittedName>
</protein>
<proteinExistence type="predicted"/>